<protein>
    <submittedName>
        <fullName evidence="1">Uncharacterized protein</fullName>
    </submittedName>
</protein>
<name>A0A6J5KWG9_9CAUD</name>
<dbReference type="EMBL" id="LR796186">
    <property type="protein sequence ID" value="CAB4125406.1"/>
    <property type="molecule type" value="Genomic_DNA"/>
</dbReference>
<reference evidence="1" key="1">
    <citation type="submission" date="2020-04" db="EMBL/GenBank/DDBJ databases">
        <authorList>
            <person name="Chiriac C."/>
            <person name="Salcher M."/>
            <person name="Ghai R."/>
            <person name="Kavagutti S V."/>
        </authorList>
    </citation>
    <scope>NUCLEOTIDE SEQUENCE</scope>
</reference>
<gene>
    <name evidence="1" type="ORF">UFOVP58_131</name>
</gene>
<sequence length="59" mass="6289">MATTILHKRKTTAGNPVAGDFTSQGQIIINVNDGTISFLKSDGTTVITFTETNCQMVTV</sequence>
<organism evidence="1">
    <name type="scientific">uncultured Caudovirales phage</name>
    <dbReference type="NCBI Taxonomy" id="2100421"/>
    <lineage>
        <taxon>Viruses</taxon>
        <taxon>Duplodnaviria</taxon>
        <taxon>Heunggongvirae</taxon>
        <taxon>Uroviricota</taxon>
        <taxon>Caudoviricetes</taxon>
        <taxon>Peduoviridae</taxon>
        <taxon>Maltschvirus</taxon>
        <taxon>Maltschvirus maltsch</taxon>
    </lineage>
</organism>
<proteinExistence type="predicted"/>
<accession>A0A6J5KWG9</accession>
<evidence type="ECO:0000313" key="1">
    <source>
        <dbReference type="EMBL" id="CAB4125406.1"/>
    </source>
</evidence>